<organism evidence="2 3">
    <name type="scientific">Periconia macrospinosa</name>
    <dbReference type="NCBI Taxonomy" id="97972"/>
    <lineage>
        <taxon>Eukaryota</taxon>
        <taxon>Fungi</taxon>
        <taxon>Dikarya</taxon>
        <taxon>Ascomycota</taxon>
        <taxon>Pezizomycotina</taxon>
        <taxon>Dothideomycetes</taxon>
        <taxon>Pleosporomycetidae</taxon>
        <taxon>Pleosporales</taxon>
        <taxon>Massarineae</taxon>
        <taxon>Periconiaceae</taxon>
        <taxon>Periconia</taxon>
    </lineage>
</organism>
<reference evidence="2 3" key="1">
    <citation type="journal article" date="2018" name="Sci. Rep.">
        <title>Comparative genomics provides insights into the lifestyle and reveals functional heterogeneity of dark septate endophytic fungi.</title>
        <authorList>
            <person name="Knapp D.G."/>
            <person name="Nemeth J.B."/>
            <person name="Barry K."/>
            <person name="Hainaut M."/>
            <person name="Henrissat B."/>
            <person name="Johnson J."/>
            <person name="Kuo A."/>
            <person name="Lim J.H.P."/>
            <person name="Lipzen A."/>
            <person name="Nolan M."/>
            <person name="Ohm R.A."/>
            <person name="Tamas L."/>
            <person name="Grigoriev I.V."/>
            <person name="Spatafora J.W."/>
            <person name="Nagy L.G."/>
            <person name="Kovacs G.M."/>
        </authorList>
    </citation>
    <scope>NUCLEOTIDE SEQUENCE [LARGE SCALE GENOMIC DNA]</scope>
    <source>
        <strain evidence="2 3">DSE2036</strain>
    </source>
</reference>
<evidence type="ECO:0000313" key="3">
    <source>
        <dbReference type="Proteomes" id="UP000244855"/>
    </source>
</evidence>
<keyword evidence="3" id="KW-1185">Reference proteome</keyword>
<name>A0A2V1D098_9PLEO</name>
<evidence type="ECO:0000313" key="2">
    <source>
        <dbReference type="EMBL" id="PVH91436.1"/>
    </source>
</evidence>
<protein>
    <recommendedName>
        <fullName evidence="1">DUF7770 domain-containing protein</fullName>
    </recommendedName>
</protein>
<gene>
    <name evidence="2" type="ORF">DM02DRAFT_678091</name>
</gene>
<proteinExistence type="predicted"/>
<feature type="domain" description="DUF7770" evidence="1">
    <location>
        <begin position="73"/>
        <end position="205"/>
    </location>
</feature>
<dbReference type="Pfam" id="PF24968">
    <property type="entry name" value="DUF7770"/>
    <property type="match status" value="1"/>
</dbReference>
<dbReference type="OrthoDB" id="5227884at2759"/>
<evidence type="ECO:0000259" key="1">
    <source>
        <dbReference type="Pfam" id="PF24968"/>
    </source>
</evidence>
<sequence>MTTLRMSSPPFSFTSDSTYSISNLLTLRRRMAQQDGRPVGLIVQPVRDSLATMKKIVVSGYVAALPPEPATVESNPWVLVLTTTDGSAMVLELRESDPKGSTVVVCREEPTKTEDWVTRKCARSWPLTVRERRGIGTWLDILESSGLTTYQLDAGHGSRWWLDCVLTKLESSFLAGCGDTKLWLRMAWKDNGDPQGEMQSLRRGTWV</sequence>
<dbReference type="EMBL" id="KZ805866">
    <property type="protein sequence ID" value="PVH91436.1"/>
    <property type="molecule type" value="Genomic_DNA"/>
</dbReference>
<dbReference type="Proteomes" id="UP000244855">
    <property type="component" value="Unassembled WGS sequence"/>
</dbReference>
<dbReference type="AlphaFoldDB" id="A0A2V1D098"/>
<accession>A0A2V1D098</accession>
<dbReference type="InterPro" id="IPR056672">
    <property type="entry name" value="DUF7770"/>
</dbReference>